<reference evidence="2 3" key="1">
    <citation type="submission" date="2021-06" db="EMBL/GenBank/DDBJ databases">
        <title>Caerostris extrusa draft genome.</title>
        <authorList>
            <person name="Kono N."/>
            <person name="Arakawa K."/>
        </authorList>
    </citation>
    <scope>NUCLEOTIDE SEQUENCE [LARGE SCALE GENOMIC DNA]</scope>
</reference>
<keyword evidence="1" id="KW-0472">Membrane</keyword>
<dbReference type="EMBL" id="BPLR01013838">
    <property type="protein sequence ID" value="GIY64160.1"/>
    <property type="molecule type" value="Genomic_DNA"/>
</dbReference>
<evidence type="ECO:0000313" key="2">
    <source>
        <dbReference type="EMBL" id="GIY64160.1"/>
    </source>
</evidence>
<proteinExistence type="predicted"/>
<dbReference type="Proteomes" id="UP001054945">
    <property type="component" value="Unassembled WGS sequence"/>
</dbReference>
<feature type="transmembrane region" description="Helical" evidence="1">
    <location>
        <begin position="12"/>
        <end position="30"/>
    </location>
</feature>
<keyword evidence="1" id="KW-0812">Transmembrane</keyword>
<dbReference type="AlphaFoldDB" id="A0AAV4V2H9"/>
<keyword evidence="1" id="KW-1133">Transmembrane helix</keyword>
<organism evidence="2 3">
    <name type="scientific">Caerostris extrusa</name>
    <name type="common">Bark spider</name>
    <name type="synonym">Caerostris bankana</name>
    <dbReference type="NCBI Taxonomy" id="172846"/>
    <lineage>
        <taxon>Eukaryota</taxon>
        <taxon>Metazoa</taxon>
        <taxon>Ecdysozoa</taxon>
        <taxon>Arthropoda</taxon>
        <taxon>Chelicerata</taxon>
        <taxon>Arachnida</taxon>
        <taxon>Araneae</taxon>
        <taxon>Araneomorphae</taxon>
        <taxon>Entelegynae</taxon>
        <taxon>Araneoidea</taxon>
        <taxon>Araneidae</taxon>
        <taxon>Caerostris</taxon>
    </lineage>
</organism>
<evidence type="ECO:0000256" key="1">
    <source>
        <dbReference type="SAM" id="Phobius"/>
    </source>
</evidence>
<comment type="caution">
    <text evidence="2">The sequence shown here is derived from an EMBL/GenBank/DDBJ whole genome shotgun (WGS) entry which is preliminary data.</text>
</comment>
<name>A0AAV4V2H9_CAEEX</name>
<gene>
    <name evidence="2" type="ORF">CEXT_613011</name>
</gene>
<protein>
    <submittedName>
        <fullName evidence="2">Uncharacterized protein</fullName>
    </submittedName>
</protein>
<sequence length="120" mass="14376">MIYRYAEKFNYYYYYFFPADTVQIVFLLYGKKGKGYFWSARWTAICSVETTGRQLIALSHLYLTCKTTTEYGERYLTRFLMLVACFILCPQMSNDFHVTPTMPTHFHRFVIAHQRKFSPL</sequence>
<keyword evidence="3" id="KW-1185">Reference proteome</keyword>
<evidence type="ECO:0000313" key="3">
    <source>
        <dbReference type="Proteomes" id="UP001054945"/>
    </source>
</evidence>
<accession>A0AAV4V2H9</accession>